<dbReference type="SUPFAM" id="SSF53067">
    <property type="entry name" value="Actin-like ATPase domain"/>
    <property type="match status" value="1"/>
</dbReference>
<proteinExistence type="predicted"/>
<dbReference type="RefSeq" id="WP_371719489.1">
    <property type="nucleotide sequence ID" value="NZ_JBGOOF010000024.1"/>
</dbReference>
<dbReference type="PIRSF" id="PIRSF028153">
    <property type="entry name" value="MSHA_biogenesis_protein_MshI"/>
    <property type="match status" value="1"/>
</dbReference>
<evidence type="ECO:0000313" key="2">
    <source>
        <dbReference type="Proteomes" id="UP001569151"/>
    </source>
</evidence>
<gene>
    <name evidence="1" type="ORF">ACED39_15440</name>
</gene>
<dbReference type="InterPro" id="IPR043129">
    <property type="entry name" value="ATPase_NBD"/>
</dbReference>
<organism evidence="1 2">
    <name type="scientific">Vibrio bivalvicida</name>
    <dbReference type="NCBI Taxonomy" id="1276888"/>
    <lineage>
        <taxon>Bacteria</taxon>
        <taxon>Pseudomonadati</taxon>
        <taxon>Pseudomonadota</taxon>
        <taxon>Gammaproteobacteria</taxon>
        <taxon>Vibrionales</taxon>
        <taxon>Vibrionaceae</taxon>
        <taxon>Vibrio</taxon>
        <taxon>Vibrio oreintalis group</taxon>
    </lineage>
</organism>
<comment type="caution">
    <text evidence="1">The sequence shown here is derived from an EMBL/GenBank/DDBJ whole genome shotgun (WGS) entry which is preliminary data.</text>
</comment>
<evidence type="ECO:0000313" key="1">
    <source>
        <dbReference type="EMBL" id="MEZ8210172.1"/>
    </source>
</evidence>
<dbReference type="EMBL" id="JBGOOS010000023">
    <property type="protein sequence ID" value="MEZ8210172.1"/>
    <property type="molecule type" value="Genomic_DNA"/>
</dbReference>
<reference evidence="1 2" key="1">
    <citation type="submission" date="2024-06" db="EMBL/GenBank/DDBJ databases">
        <authorList>
            <person name="Steensen K."/>
            <person name="Seneca J."/>
            <person name="Bartlau N."/>
            <person name="Yu A.X."/>
            <person name="Polz M.F."/>
        </authorList>
    </citation>
    <scope>NUCLEOTIDE SEQUENCE [LARGE SCALE GENOMIC DNA]</scope>
    <source>
        <strain evidence="1 2">1F146</strain>
    </source>
</reference>
<sequence>MNIQSLIGKFKNNKKAATNVYVVVQPSALYFSAPSELNLPSQLSINGVTWQEALMAALHDAKVSDIALKVVLAANIYQTFQIDKPNVPQEELKIALPFLVKDLISEKITEIVADSSSLSINNKLQVYVVQRSMVVDLYQSLKALNIELAGVLVEDEIWGHSASDMTSFLLLQRSKQGQFRISAFVDAQCAFQRTIRGVVAPLTGVATSALQLDSLALELQRSIDYLTSQLRGASLHQLQVCCDEEQQQDLIRDLGESLSVKVSALSEPALESGSLLAESANKLEHAEINLFPEDLKPKKEYFTLQNVASAWLVTSLVLGLMFAGLKFQYSQMDKELKTYQSQQTEFKQQAESLTQRLAQHKPTAAKVAAVARLKVEIEAKRNALQAVGEFDDQQQLGYSGVMRALAKLGRNDISLSSITLSATTLDLQGLAREAQAIPNWVNQFKTELNLVGRTFEKLKIGRNEQNVITFELKTQQEDK</sequence>
<name>A0ABV4MKT1_9VIBR</name>
<dbReference type="Proteomes" id="UP001569151">
    <property type="component" value="Unassembled WGS sequence"/>
</dbReference>
<protein>
    <submittedName>
        <fullName evidence="1">MSHA biogenesis protein MshI</fullName>
    </submittedName>
</protein>
<dbReference type="Gene3D" id="3.30.420.380">
    <property type="match status" value="1"/>
</dbReference>
<keyword evidence="2" id="KW-1185">Reference proteome</keyword>
<dbReference type="InterPro" id="IPR016871">
    <property type="entry name" value="MSHA_biogenesis_MshI"/>
</dbReference>
<accession>A0ABV4MKT1</accession>